<gene>
    <name evidence="9" type="ORF">SAMN04489716_7473</name>
</gene>
<dbReference type="InterPro" id="IPR038078">
    <property type="entry name" value="PhoU-like_sf"/>
</dbReference>
<evidence type="ECO:0000256" key="7">
    <source>
        <dbReference type="PIRNR" id="PIRNR003107"/>
    </source>
</evidence>
<dbReference type="STRING" id="113562.SAMN04489716_7473"/>
<evidence type="ECO:0000256" key="2">
    <source>
        <dbReference type="ARBA" id="ARBA00008107"/>
    </source>
</evidence>
<protein>
    <recommendedName>
        <fullName evidence="7">Phosphate-specific transport system accessory protein PhoU</fullName>
    </recommendedName>
</protein>
<comment type="subunit">
    <text evidence="3 7">Homodimer.</text>
</comment>
<evidence type="ECO:0000256" key="4">
    <source>
        <dbReference type="ARBA" id="ARBA00022448"/>
    </source>
</evidence>
<reference evidence="9 10" key="1">
    <citation type="submission" date="2016-10" db="EMBL/GenBank/DDBJ databases">
        <authorList>
            <person name="de Groot N.N."/>
        </authorList>
    </citation>
    <scope>NUCLEOTIDE SEQUENCE [LARGE SCALE GENOMIC DNA]</scope>
    <source>
        <strain evidence="9 10">DSM 43941</strain>
    </source>
</reference>
<dbReference type="Gene3D" id="1.20.58.220">
    <property type="entry name" value="Phosphate transport system protein phou homolog 2, domain 2"/>
    <property type="match status" value="1"/>
</dbReference>
<dbReference type="AlphaFoldDB" id="A0A1H2CZN2"/>
<comment type="function">
    <text evidence="7">Plays a role in the regulation of phosphate uptake.</text>
</comment>
<comment type="similarity">
    <text evidence="2 7">Belongs to the PhoU family.</text>
</comment>
<evidence type="ECO:0000256" key="1">
    <source>
        <dbReference type="ARBA" id="ARBA00004496"/>
    </source>
</evidence>
<evidence type="ECO:0000256" key="3">
    <source>
        <dbReference type="ARBA" id="ARBA00011738"/>
    </source>
</evidence>
<comment type="subcellular location">
    <subcellularLocation>
        <location evidence="1 7">Cytoplasm</location>
    </subcellularLocation>
</comment>
<dbReference type="Pfam" id="PF01895">
    <property type="entry name" value="PhoU"/>
    <property type="match status" value="2"/>
</dbReference>
<keyword evidence="5 7" id="KW-0963">Cytoplasm</keyword>
<evidence type="ECO:0000313" key="9">
    <source>
        <dbReference type="EMBL" id="SDT75980.1"/>
    </source>
</evidence>
<keyword evidence="10" id="KW-1185">Reference proteome</keyword>
<dbReference type="SUPFAM" id="SSF109755">
    <property type="entry name" value="PhoU-like"/>
    <property type="match status" value="1"/>
</dbReference>
<evidence type="ECO:0000256" key="5">
    <source>
        <dbReference type="ARBA" id="ARBA00022490"/>
    </source>
</evidence>
<dbReference type="GO" id="GO:0045936">
    <property type="term" value="P:negative regulation of phosphate metabolic process"/>
    <property type="evidence" value="ECO:0007669"/>
    <property type="project" value="InterPro"/>
</dbReference>
<keyword evidence="6 7" id="KW-0592">Phosphate transport</keyword>
<organism evidence="9 10">
    <name type="scientific">Actinoplanes derwentensis</name>
    <dbReference type="NCBI Taxonomy" id="113562"/>
    <lineage>
        <taxon>Bacteria</taxon>
        <taxon>Bacillati</taxon>
        <taxon>Actinomycetota</taxon>
        <taxon>Actinomycetes</taxon>
        <taxon>Micromonosporales</taxon>
        <taxon>Micromonosporaceae</taxon>
        <taxon>Actinoplanes</taxon>
    </lineage>
</organism>
<dbReference type="GO" id="GO:0005737">
    <property type="term" value="C:cytoplasm"/>
    <property type="evidence" value="ECO:0007669"/>
    <property type="project" value="UniProtKB-SubCell"/>
</dbReference>
<dbReference type="Proteomes" id="UP000198688">
    <property type="component" value="Chromosome I"/>
</dbReference>
<dbReference type="PIRSF" id="PIRSF003107">
    <property type="entry name" value="PhoU"/>
    <property type="match status" value="1"/>
</dbReference>
<evidence type="ECO:0000313" key="10">
    <source>
        <dbReference type="Proteomes" id="UP000198688"/>
    </source>
</evidence>
<dbReference type="EMBL" id="LT629758">
    <property type="protein sequence ID" value="SDT75980.1"/>
    <property type="molecule type" value="Genomic_DNA"/>
</dbReference>
<feature type="domain" description="PhoU" evidence="8">
    <location>
        <begin position="123"/>
        <end position="202"/>
    </location>
</feature>
<dbReference type="OrthoDB" id="9814256at2"/>
<evidence type="ECO:0000256" key="6">
    <source>
        <dbReference type="ARBA" id="ARBA00022592"/>
    </source>
</evidence>
<accession>A0A1H2CZN2</accession>
<dbReference type="NCBIfam" id="TIGR02135">
    <property type="entry name" value="phoU_full"/>
    <property type="match status" value="1"/>
</dbReference>
<proteinExistence type="inferred from homology"/>
<name>A0A1H2CZN2_9ACTN</name>
<dbReference type="GO" id="GO:0006817">
    <property type="term" value="P:phosphate ion transport"/>
    <property type="evidence" value="ECO:0007669"/>
    <property type="project" value="UniProtKB-KW"/>
</dbReference>
<dbReference type="FunFam" id="1.20.58.220:FF:000004">
    <property type="entry name" value="Phosphate-specific transport system accessory protein PhoU"/>
    <property type="match status" value="1"/>
</dbReference>
<sequence>MREEYQADLVEVSRLLVTMAESVRAALRKATSALLTADLKAAQSVIERDADVDAIYEQVEIKVADTIARQAPVASDLRRVITALHIGADLERMGDLAEHVAKTAARRHPSPAVPAELRPAFKGMAEVADKMAEKITNLLAKPNAELAAELERDDDAIDDLERELFKIMLAEDWPYGAETAIDGALLGRFYERYADHAVNIGEHLIYLITGETASAQAESTQTED</sequence>
<evidence type="ECO:0000259" key="8">
    <source>
        <dbReference type="Pfam" id="PF01895"/>
    </source>
</evidence>
<keyword evidence="4 7" id="KW-0813">Transport</keyword>
<dbReference type="PANTHER" id="PTHR42930">
    <property type="entry name" value="PHOSPHATE-SPECIFIC TRANSPORT SYSTEM ACCESSORY PROTEIN PHOU"/>
    <property type="match status" value="1"/>
</dbReference>
<feature type="domain" description="PhoU" evidence="8">
    <location>
        <begin position="17"/>
        <end position="103"/>
    </location>
</feature>
<dbReference type="InterPro" id="IPR026022">
    <property type="entry name" value="PhoU_dom"/>
</dbReference>
<dbReference type="InterPro" id="IPR028366">
    <property type="entry name" value="PhoU"/>
</dbReference>
<dbReference type="RefSeq" id="WP_092552101.1">
    <property type="nucleotide sequence ID" value="NZ_BOMJ01000035.1"/>
</dbReference>
<dbReference type="PANTHER" id="PTHR42930:SF3">
    <property type="entry name" value="PHOSPHATE-SPECIFIC TRANSPORT SYSTEM ACCESSORY PROTEIN PHOU"/>
    <property type="match status" value="1"/>
</dbReference>
<dbReference type="GO" id="GO:0030643">
    <property type="term" value="P:intracellular phosphate ion homeostasis"/>
    <property type="evidence" value="ECO:0007669"/>
    <property type="project" value="InterPro"/>
</dbReference>